<dbReference type="Proteomes" id="UP000464314">
    <property type="component" value="Chromosome"/>
</dbReference>
<dbReference type="Pfam" id="PF13630">
    <property type="entry name" value="SdpI"/>
    <property type="match status" value="1"/>
</dbReference>
<dbReference type="PANTHER" id="PTHR37810:SF5">
    <property type="entry name" value="IMMUNITY PROTEIN SDPI"/>
    <property type="match status" value="1"/>
</dbReference>
<evidence type="ECO:0000259" key="2">
    <source>
        <dbReference type="Pfam" id="PF07853"/>
    </source>
</evidence>
<feature type="transmembrane region" description="Helical" evidence="1">
    <location>
        <begin position="7"/>
        <end position="27"/>
    </location>
</feature>
<dbReference type="InterPro" id="IPR012867">
    <property type="entry name" value="DUF1648"/>
</dbReference>
<organism evidence="3 4">
    <name type="scientific">Anaerocolumna sedimenticola</name>
    <dbReference type="NCBI Taxonomy" id="2696063"/>
    <lineage>
        <taxon>Bacteria</taxon>
        <taxon>Bacillati</taxon>
        <taxon>Bacillota</taxon>
        <taxon>Clostridia</taxon>
        <taxon>Lachnospirales</taxon>
        <taxon>Lachnospiraceae</taxon>
        <taxon>Anaerocolumna</taxon>
    </lineage>
</organism>
<keyword evidence="1" id="KW-1133">Transmembrane helix</keyword>
<feature type="transmembrane region" description="Helical" evidence="1">
    <location>
        <begin position="49"/>
        <end position="68"/>
    </location>
</feature>
<feature type="transmembrane region" description="Helical" evidence="1">
    <location>
        <begin position="186"/>
        <end position="207"/>
    </location>
</feature>
<dbReference type="Pfam" id="PF07853">
    <property type="entry name" value="DUF1648"/>
    <property type="match status" value="1"/>
</dbReference>
<sequence length="211" mass="24659">MNKIRKDIIWILSILSYIGCIIIYPSLPKEIPIHWNVAWEIDNWADKKYIFLIGLFPFIILLIFDDYIRFKHNIGNNKKQIKVKNILKSITALLMILLNWITVAAAFELDVNIKLLIPFVIGSIFIFIGNYMPALKSNYFMGIRNPWTLSNDMVWRKTHKAGGYMFIVIGFLMVLMGFLQRNMINIAVFAVLMISIIGINLYSYLIYRKTK</sequence>
<proteinExistence type="predicted"/>
<keyword evidence="4" id="KW-1185">Reference proteome</keyword>
<dbReference type="RefSeq" id="WP_161839449.1">
    <property type="nucleotide sequence ID" value="NZ_CP048000.1"/>
</dbReference>
<reference evidence="3 4" key="1">
    <citation type="submission" date="2020-01" db="EMBL/GenBank/DDBJ databases">
        <title>Genome analysis of Anaerocolumna sp. CBA3638.</title>
        <authorList>
            <person name="Kim J."/>
            <person name="Roh S.W."/>
        </authorList>
    </citation>
    <scope>NUCLEOTIDE SEQUENCE [LARGE SCALE GENOMIC DNA]</scope>
    <source>
        <strain evidence="3 4">CBA3638</strain>
    </source>
</reference>
<accession>A0A6P1TSA9</accession>
<dbReference type="GO" id="GO:0009636">
    <property type="term" value="P:response to toxic substance"/>
    <property type="evidence" value="ECO:0007669"/>
    <property type="project" value="TreeGrafter"/>
</dbReference>
<dbReference type="EMBL" id="CP048000">
    <property type="protein sequence ID" value="QHQ62626.1"/>
    <property type="molecule type" value="Genomic_DNA"/>
</dbReference>
<keyword evidence="1" id="KW-0472">Membrane</keyword>
<feature type="transmembrane region" description="Helical" evidence="1">
    <location>
        <begin position="161"/>
        <end position="180"/>
    </location>
</feature>
<name>A0A6P1TSA9_9FIRM</name>
<keyword evidence="1" id="KW-0812">Transmembrane</keyword>
<dbReference type="AlphaFoldDB" id="A0A6P1TSA9"/>
<feature type="transmembrane region" description="Helical" evidence="1">
    <location>
        <begin position="89"/>
        <end position="107"/>
    </location>
</feature>
<feature type="domain" description="DUF1648" evidence="2">
    <location>
        <begin position="12"/>
        <end position="60"/>
    </location>
</feature>
<dbReference type="KEGG" id="anr:Ana3638_19110"/>
<protein>
    <submittedName>
        <fullName evidence="3">DUF1648 domain-containing protein</fullName>
    </submittedName>
</protein>
<evidence type="ECO:0000313" key="4">
    <source>
        <dbReference type="Proteomes" id="UP000464314"/>
    </source>
</evidence>
<dbReference type="PANTHER" id="PTHR37810">
    <property type="entry name" value="IMMUNITY PROTEIN SDPI"/>
    <property type="match status" value="1"/>
</dbReference>
<evidence type="ECO:0000256" key="1">
    <source>
        <dbReference type="SAM" id="Phobius"/>
    </source>
</evidence>
<dbReference type="InterPro" id="IPR026272">
    <property type="entry name" value="SdpI"/>
</dbReference>
<dbReference type="PIRSF" id="PIRSF038959">
    <property type="entry name" value="SdpI"/>
    <property type="match status" value="1"/>
</dbReference>
<evidence type="ECO:0000313" key="3">
    <source>
        <dbReference type="EMBL" id="QHQ62626.1"/>
    </source>
</evidence>
<feature type="transmembrane region" description="Helical" evidence="1">
    <location>
        <begin position="113"/>
        <end position="132"/>
    </location>
</feature>
<gene>
    <name evidence="3" type="ORF">Ana3638_19110</name>
</gene>
<dbReference type="InterPro" id="IPR025962">
    <property type="entry name" value="SdpI/YhfL"/>
</dbReference>